<dbReference type="GO" id="GO:0005643">
    <property type="term" value="C:nuclear pore"/>
    <property type="evidence" value="ECO:0007669"/>
    <property type="project" value="UniProtKB-SubCell"/>
</dbReference>
<evidence type="ECO:0000256" key="22">
    <source>
        <dbReference type="ARBA" id="ARBA00055631"/>
    </source>
</evidence>
<keyword evidence="12" id="KW-0509">mRNA transport</keyword>
<dbReference type="GO" id="GO:0061733">
    <property type="term" value="F:protein-lysine-acetyltransferase activity"/>
    <property type="evidence" value="ECO:0007669"/>
    <property type="project" value="UniProtKB-EC"/>
</dbReference>
<dbReference type="InterPro" id="IPR045107">
    <property type="entry name" value="SAC3/GANP/THP3"/>
</dbReference>
<keyword evidence="16" id="KW-0811">Translocation</keyword>
<evidence type="ECO:0000256" key="20">
    <source>
        <dbReference type="ARBA" id="ARBA00023315"/>
    </source>
</evidence>
<evidence type="ECO:0000256" key="18">
    <source>
        <dbReference type="ARBA" id="ARBA00023132"/>
    </source>
</evidence>
<keyword evidence="20" id="KW-0012">Acyltransferase</keyword>
<dbReference type="HOGENOM" id="CLU_047746_2_0_1"/>
<evidence type="ECO:0000256" key="4">
    <source>
        <dbReference type="ARBA" id="ARBA00004642"/>
    </source>
</evidence>
<evidence type="ECO:0000256" key="3">
    <source>
        <dbReference type="ARBA" id="ARBA00004567"/>
    </source>
</evidence>
<evidence type="ECO:0000256" key="17">
    <source>
        <dbReference type="ARBA" id="ARBA00023054"/>
    </source>
</evidence>
<dbReference type="AlphaFoldDB" id="T1G3Z7"/>
<evidence type="ECO:0000256" key="14">
    <source>
        <dbReference type="ARBA" id="ARBA00022927"/>
    </source>
</evidence>
<keyword evidence="15" id="KW-0007">Acetylation</keyword>
<protein>
    <recommendedName>
        <fullName evidence="23">Germinal-center associated nuclear protein</fullName>
        <ecNumber evidence="5">2.3.1.48</ecNumber>
    </recommendedName>
</protein>
<keyword evidence="27" id="KW-1185">Reference proteome</keyword>
<dbReference type="RefSeq" id="XP_009018408.1">
    <property type="nucleotide sequence ID" value="XM_009020160.1"/>
</dbReference>
<dbReference type="PANTHER" id="PTHR12436:SF3">
    <property type="entry name" value="GERMINAL-CENTER ASSOCIATED NUCLEAR PROTEIN"/>
    <property type="match status" value="1"/>
</dbReference>
<dbReference type="KEGG" id="hro:HELRODRAFT_80342"/>
<organism evidence="26 27">
    <name type="scientific">Helobdella robusta</name>
    <name type="common">Californian leech</name>
    <dbReference type="NCBI Taxonomy" id="6412"/>
    <lineage>
        <taxon>Eukaryota</taxon>
        <taxon>Metazoa</taxon>
        <taxon>Spiralia</taxon>
        <taxon>Lophotrochozoa</taxon>
        <taxon>Annelida</taxon>
        <taxon>Clitellata</taxon>
        <taxon>Hirudinea</taxon>
        <taxon>Rhynchobdellida</taxon>
        <taxon>Glossiphoniidae</taxon>
        <taxon>Helobdella</taxon>
    </lineage>
</organism>
<evidence type="ECO:0000256" key="16">
    <source>
        <dbReference type="ARBA" id="ARBA00023010"/>
    </source>
</evidence>
<evidence type="ECO:0000256" key="21">
    <source>
        <dbReference type="ARBA" id="ARBA00038443"/>
    </source>
</evidence>
<dbReference type="GO" id="GO:0005654">
    <property type="term" value="C:nucleoplasm"/>
    <property type="evidence" value="ECO:0007669"/>
    <property type="project" value="UniProtKB-SubCell"/>
</dbReference>
<dbReference type="EC" id="2.3.1.48" evidence="5"/>
<evidence type="ECO:0000256" key="11">
    <source>
        <dbReference type="ARBA" id="ARBA00022679"/>
    </source>
</evidence>
<dbReference type="OMA" id="IFTHAYN"/>
<evidence type="ECO:0000256" key="5">
    <source>
        <dbReference type="ARBA" id="ARBA00013184"/>
    </source>
</evidence>
<dbReference type="GO" id="GO:0006406">
    <property type="term" value="P:mRNA export from nucleus"/>
    <property type="evidence" value="ECO:0000318"/>
    <property type="project" value="GO_Central"/>
</dbReference>
<dbReference type="EnsemblMetazoa" id="HelroT80342">
    <property type="protein sequence ID" value="HelroP80342"/>
    <property type="gene ID" value="HelroG80342"/>
</dbReference>
<dbReference type="InParanoid" id="T1G3Z7"/>
<evidence type="ECO:0000256" key="15">
    <source>
        <dbReference type="ARBA" id="ARBA00022990"/>
    </source>
</evidence>
<dbReference type="FunFam" id="1.25.40.990:FF:000003">
    <property type="entry name" value="germinal-center associated nuclear protein isoform X2"/>
    <property type="match status" value="1"/>
</dbReference>
<dbReference type="GO" id="GO:0005694">
    <property type="term" value="C:chromosome"/>
    <property type="evidence" value="ECO:0007669"/>
    <property type="project" value="UniProtKB-SubCell"/>
</dbReference>
<dbReference type="EMBL" id="AMQM01004589">
    <property type="status" value="NOT_ANNOTATED_CDS"/>
    <property type="molecule type" value="Genomic_DNA"/>
</dbReference>
<sequence>MRNVGEDGLCSDMCPEKERYLRENQRRLSPFEVLSSGNKVFDHSRAVKEYIRSSADQDMPPPEELRPANVLEMTMDYLLSDVINKGGPGMWGEWYNFLWNRMRAIRKDIVQQRLCNERAVQLTEKSTRFHILCSAMLCEEDPSVFDQKINSENLTKCLQSLKELYHDLSLKGIHCCHEAEFRGYMILMNLNNADILSEAQHWPEHILRSEFVVRSIAVHTAVTSNNYVKFFRIVRQSSFLTSCILHRYFNQMRMVAVKRVAKAFYPSASPGIIMVRMMEQLGYDNMNDFNELLTHFNLSPQMSNINRTTNTFDCIIINGRSNRIVESEQVLPARKSFTLVECKITSSLGEVRLFVRPSVCLSVCCNHKSPFYSIPVT</sequence>
<evidence type="ECO:0000313" key="26">
    <source>
        <dbReference type="EnsemblMetazoa" id="HelroP80342"/>
    </source>
</evidence>
<dbReference type="Proteomes" id="UP000015101">
    <property type="component" value="Unassembled WGS sequence"/>
</dbReference>
<dbReference type="eggNOG" id="KOG1860">
    <property type="taxonomic scope" value="Eukaryota"/>
</dbReference>
<name>T1G3Z7_HELRO</name>
<dbReference type="Gene3D" id="1.25.40.990">
    <property type="match status" value="1"/>
</dbReference>
<keyword evidence="11" id="KW-0808">Transferase</keyword>
<evidence type="ECO:0000256" key="6">
    <source>
        <dbReference type="ARBA" id="ARBA00022448"/>
    </source>
</evidence>
<evidence type="ECO:0000256" key="7">
    <source>
        <dbReference type="ARBA" id="ARBA00022454"/>
    </source>
</evidence>
<evidence type="ECO:0000256" key="1">
    <source>
        <dbReference type="ARBA" id="ARBA00004286"/>
    </source>
</evidence>
<dbReference type="InterPro" id="IPR005062">
    <property type="entry name" value="SAC3/GANP/THP3_conserved"/>
</dbReference>
<proteinExistence type="inferred from homology"/>
<evidence type="ECO:0000256" key="13">
    <source>
        <dbReference type="ARBA" id="ARBA00022859"/>
    </source>
</evidence>
<dbReference type="PANTHER" id="PTHR12436">
    <property type="entry name" value="80 KDA MCM3-ASSOCIATED PROTEIN"/>
    <property type="match status" value="1"/>
</dbReference>
<comment type="subcellular location">
    <subcellularLocation>
        <location evidence="1">Chromosome</location>
    </subcellularLocation>
    <subcellularLocation>
        <location evidence="2">Cytoplasm</location>
    </subcellularLocation>
    <subcellularLocation>
        <location evidence="3">Nucleus</location>
        <location evidence="3">Nuclear pore complex</location>
    </subcellularLocation>
    <subcellularLocation>
        <location evidence="4">Nucleus</location>
        <location evidence="4">Nucleoplasm</location>
    </subcellularLocation>
</comment>
<dbReference type="GO" id="GO:0005737">
    <property type="term" value="C:cytoplasm"/>
    <property type="evidence" value="ECO:0000318"/>
    <property type="project" value="GO_Central"/>
</dbReference>
<evidence type="ECO:0000313" key="25">
    <source>
        <dbReference type="EMBL" id="ESO03260.1"/>
    </source>
</evidence>
<keyword evidence="13" id="KW-0391">Immunity</keyword>
<accession>T1G3Z7</accession>
<keyword evidence="6" id="KW-0813">Transport</keyword>
<dbReference type="STRING" id="6412.T1G3Z7"/>
<dbReference type="Pfam" id="PF03399">
    <property type="entry name" value="SAC3_GANP"/>
    <property type="match status" value="1"/>
</dbReference>
<keyword evidence="10" id="KW-0597">Phosphoprotein</keyword>
<dbReference type="GO" id="GO:0070390">
    <property type="term" value="C:transcription export complex 2"/>
    <property type="evidence" value="ECO:0000318"/>
    <property type="project" value="GO_Central"/>
</dbReference>
<reference evidence="26" key="3">
    <citation type="submission" date="2015-06" db="UniProtKB">
        <authorList>
            <consortium name="EnsemblMetazoa"/>
        </authorList>
    </citation>
    <scope>IDENTIFICATION</scope>
</reference>
<evidence type="ECO:0000259" key="24">
    <source>
        <dbReference type="Pfam" id="PF03399"/>
    </source>
</evidence>
<comment type="function">
    <text evidence="22">As a component of the TREX-2 complex, involved in the export of mRNAs to the cytoplasm through the nuclear pores. Through the acetylation of histones, affects the assembly of nucleosomes at immunoglobulin variable region genes and promotes the recruitment and positioning of transcription complex to favor DNA cytosine deaminase AICDA/AID targeting, hence promoting somatic hypermutations.</text>
</comment>
<dbReference type="OrthoDB" id="21502at2759"/>
<dbReference type="FunCoup" id="T1G3Z7">
    <property type="interactions" value="62"/>
</dbReference>
<dbReference type="GO" id="GO:0015031">
    <property type="term" value="P:protein transport"/>
    <property type="evidence" value="ECO:0007669"/>
    <property type="project" value="UniProtKB-KW"/>
</dbReference>
<evidence type="ECO:0000256" key="12">
    <source>
        <dbReference type="ARBA" id="ARBA00022816"/>
    </source>
</evidence>
<dbReference type="GO" id="GO:0002376">
    <property type="term" value="P:immune system process"/>
    <property type="evidence" value="ECO:0007669"/>
    <property type="project" value="UniProtKB-KW"/>
</dbReference>
<evidence type="ECO:0000256" key="19">
    <source>
        <dbReference type="ARBA" id="ARBA00023242"/>
    </source>
</evidence>
<reference evidence="27" key="1">
    <citation type="submission" date="2012-12" db="EMBL/GenBank/DDBJ databases">
        <authorList>
            <person name="Hellsten U."/>
            <person name="Grimwood J."/>
            <person name="Chapman J.A."/>
            <person name="Shapiro H."/>
            <person name="Aerts A."/>
            <person name="Otillar R.P."/>
            <person name="Terry A.Y."/>
            <person name="Boore J.L."/>
            <person name="Simakov O."/>
            <person name="Marletaz F."/>
            <person name="Cho S.-J."/>
            <person name="Edsinger-Gonzales E."/>
            <person name="Havlak P."/>
            <person name="Kuo D.-H."/>
            <person name="Larsson T."/>
            <person name="Lv J."/>
            <person name="Arendt D."/>
            <person name="Savage R."/>
            <person name="Osoegawa K."/>
            <person name="de Jong P."/>
            <person name="Lindberg D.R."/>
            <person name="Seaver E.C."/>
            <person name="Weisblat D.A."/>
            <person name="Putnam N.H."/>
            <person name="Grigoriev I.V."/>
            <person name="Rokhsar D.S."/>
        </authorList>
    </citation>
    <scope>NUCLEOTIDE SEQUENCE</scope>
</reference>
<evidence type="ECO:0000256" key="8">
    <source>
        <dbReference type="ARBA" id="ARBA00022481"/>
    </source>
</evidence>
<keyword evidence="18" id="KW-0906">Nuclear pore complex</keyword>
<dbReference type="GO" id="GO:0005634">
    <property type="term" value="C:nucleus"/>
    <property type="evidence" value="ECO:0000318"/>
    <property type="project" value="GO_Central"/>
</dbReference>
<dbReference type="EMBL" id="KB096633">
    <property type="protein sequence ID" value="ESO03260.1"/>
    <property type="molecule type" value="Genomic_DNA"/>
</dbReference>
<evidence type="ECO:0000313" key="27">
    <source>
        <dbReference type="Proteomes" id="UP000015101"/>
    </source>
</evidence>
<feature type="domain" description="SAC3/GANP/THP3 conserved" evidence="24">
    <location>
        <begin position="13"/>
        <end position="299"/>
    </location>
</feature>
<reference evidence="25 27" key="2">
    <citation type="journal article" date="2013" name="Nature">
        <title>Insights into bilaterian evolution from three spiralian genomes.</title>
        <authorList>
            <person name="Simakov O."/>
            <person name="Marletaz F."/>
            <person name="Cho S.J."/>
            <person name="Edsinger-Gonzales E."/>
            <person name="Havlak P."/>
            <person name="Hellsten U."/>
            <person name="Kuo D.H."/>
            <person name="Larsson T."/>
            <person name="Lv J."/>
            <person name="Arendt D."/>
            <person name="Savage R."/>
            <person name="Osoegawa K."/>
            <person name="de Jong P."/>
            <person name="Grimwood J."/>
            <person name="Chapman J.A."/>
            <person name="Shapiro H."/>
            <person name="Aerts A."/>
            <person name="Otillar R.P."/>
            <person name="Terry A.Y."/>
            <person name="Boore J.L."/>
            <person name="Grigoriev I.V."/>
            <person name="Lindberg D.R."/>
            <person name="Seaver E.C."/>
            <person name="Weisblat D.A."/>
            <person name="Putnam N.H."/>
            <person name="Rokhsar D.S."/>
        </authorList>
    </citation>
    <scope>NUCLEOTIDE SEQUENCE</scope>
</reference>
<keyword evidence="14" id="KW-0653">Protein transport</keyword>
<keyword evidence="19" id="KW-0539">Nucleus</keyword>
<evidence type="ECO:0000256" key="9">
    <source>
        <dbReference type="ARBA" id="ARBA00022490"/>
    </source>
</evidence>
<dbReference type="GeneID" id="20215795"/>
<keyword evidence="8" id="KW-0488">Methylation</keyword>
<evidence type="ECO:0000256" key="2">
    <source>
        <dbReference type="ARBA" id="ARBA00004496"/>
    </source>
</evidence>
<keyword evidence="7" id="KW-0158">Chromosome</keyword>
<gene>
    <name evidence="26" type="primary">20215795</name>
    <name evidence="25" type="ORF">HELRODRAFT_80342</name>
</gene>
<dbReference type="CTD" id="20215795"/>
<keyword evidence="9" id="KW-0963">Cytoplasm</keyword>
<comment type="similarity">
    <text evidence="21">Belongs to the SAC3 family.</text>
</comment>
<keyword evidence="17" id="KW-0175">Coiled coil</keyword>
<evidence type="ECO:0000256" key="23">
    <source>
        <dbReference type="ARBA" id="ARBA00069544"/>
    </source>
</evidence>
<evidence type="ECO:0000256" key="10">
    <source>
        <dbReference type="ARBA" id="ARBA00022553"/>
    </source>
</evidence>